<feature type="domain" description="NqrA N-terminal barrel-sandwich hybrid" evidence="9">
    <location>
        <begin position="4"/>
        <end position="95"/>
    </location>
</feature>
<keyword evidence="7 8" id="KW-0739">Sodium transport</keyword>
<keyword evidence="13" id="KW-1185">Reference proteome</keyword>
<dbReference type="EMBL" id="BMXA01000001">
    <property type="protein sequence ID" value="GHA01968.1"/>
    <property type="molecule type" value="Genomic_DNA"/>
</dbReference>
<evidence type="ECO:0000256" key="5">
    <source>
        <dbReference type="ARBA" id="ARBA00023065"/>
    </source>
</evidence>
<feature type="domain" description="NqrA second alpha/beta" evidence="11">
    <location>
        <begin position="112"/>
        <end position="254"/>
    </location>
</feature>
<comment type="catalytic activity">
    <reaction evidence="8">
        <text>a ubiquinone + n Na(+)(in) + NADH + H(+) = a ubiquinol + n Na(+)(out) + NAD(+)</text>
        <dbReference type="Rhea" id="RHEA:47748"/>
        <dbReference type="Rhea" id="RHEA-COMP:9565"/>
        <dbReference type="Rhea" id="RHEA-COMP:9566"/>
        <dbReference type="ChEBI" id="CHEBI:15378"/>
        <dbReference type="ChEBI" id="CHEBI:16389"/>
        <dbReference type="ChEBI" id="CHEBI:17976"/>
        <dbReference type="ChEBI" id="CHEBI:29101"/>
        <dbReference type="ChEBI" id="CHEBI:57540"/>
        <dbReference type="ChEBI" id="CHEBI:57945"/>
        <dbReference type="EC" id="7.2.1.1"/>
    </reaction>
</comment>
<dbReference type="NCBIfam" id="NF003759">
    <property type="entry name" value="PRK05352.1-2"/>
    <property type="match status" value="1"/>
</dbReference>
<comment type="similarity">
    <text evidence="8">Belongs to the NqrA family.</text>
</comment>
<evidence type="ECO:0000313" key="12">
    <source>
        <dbReference type="EMBL" id="GHA01968.1"/>
    </source>
</evidence>
<dbReference type="Pfam" id="PF11973">
    <property type="entry name" value="NQRA_SLBB"/>
    <property type="match status" value="1"/>
</dbReference>
<evidence type="ECO:0000259" key="9">
    <source>
        <dbReference type="Pfam" id="PF05896"/>
    </source>
</evidence>
<keyword evidence="6 8" id="KW-0830">Ubiquinone</keyword>
<dbReference type="InterPro" id="IPR056147">
    <property type="entry name" value="NQRA_N"/>
</dbReference>
<dbReference type="EC" id="7.2.1.1" evidence="8"/>
<dbReference type="PANTHER" id="PTHR37839:SF1">
    <property type="entry name" value="NA(+)-TRANSLOCATING NADH-QUINONE REDUCTASE SUBUNIT A"/>
    <property type="match status" value="1"/>
</dbReference>
<dbReference type="GO" id="GO:0006814">
    <property type="term" value="P:sodium ion transport"/>
    <property type="evidence" value="ECO:0007669"/>
    <property type="project" value="UniProtKB-UniRule"/>
</dbReference>
<dbReference type="PANTHER" id="PTHR37839">
    <property type="entry name" value="NA(+)-TRANSLOCATING NADH-QUINONE REDUCTASE SUBUNIT A"/>
    <property type="match status" value="1"/>
</dbReference>
<comment type="caution">
    <text evidence="12">The sequence shown here is derived from an EMBL/GenBank/DDBJ whole genome shotgun (WGS) entry which is preliminary data.</text>
</comment>
<evidence type="ECO:0000313" key="13">
    <source>
        <dbReference type="Proteomes" id="UP000614811"/>
    </source>
</evidence>
<dbReference type="RefSeq" id="WP_189398793.1">
    <property type="nucleotide sequence ID" value="NZ_BMXA01000001.1"/>
</dbReference>
<proteinExistence type="inferred from homology"/>
<evidence type="ECO:0000259" key="10">
    <source>
        <dbReference type="Pfam" id="PF11973"/>
    </source>
</evidence>
<dbReference type="InterPro" id="IPR056148">
    <property type="entry name" value="NQRA_2nd"/>
</dbReference>
<keyword evidence="1 8" id="KW-0813">Transport</keyword>
<keyword evidence="2 8" id="KW-1278">Translocase</keyword>
<evidence type="ECO:0000256" key="8">
    <source>
        <dbReference type="HAMAP-Rule" id="MF_00425"/>
    </source>
</evidence>
<dbReference type="Pfam" id="PF05896">
    <property type="entry name" value="NQRA_N"/>
    <property type="match status" value="1"/>
</dbReference>
<dbReference type="HAMAP" id="MF_00425">
    <property type="entry name" value="NqrA"/>
    <property type="match status" value="1"/>
</dbReference>
<evidence type="ECO:0000259" key="11">
    <source>
        <dbReference type="Pfam" id="PF24836"/>
    </source>
</evidence>
<comment type="function">
    <text evidence="8">NQR complex catalyzes the reduction of ubiquinone-1 to ubiquinol by two successive reactions, coupled with the transport of Na(+) ions from the cytoplasm to the periplasm. NqrA to NqrE are probably involved in the second step, the conversion of ubisemiquinone to ubiquinol.</text>
</comment>
<sequence>MLFKIKKGLDIPLKGRPDERIDVANDVKTVAVLGSDYIGLKPTMLVREGDQVKVGTPLFEDKKNPGVIITSPAAGTVAAINRGAKRALVSVVIAIEGDDAELFDCKEVASASEADVRKVLQASGLWVAFRTRPYGKIPAIDSSANSIFVNAMDTNPLAVDPAVVIDERAADFALGVSILGKFDIPVYVCQSDTAQLPSLSGSAVKTARFSGKHPAGLSSTHIHHIDPVFAQKTVWTIGYQDVIALGALFNQGKLDVSRYVALAGPLVNSPRVFKTRAGANVSELIEGRTADGKKRVISGSVLNGHTATGDADYLGRYDNQVSVIREHDEREFMGWIAPGRTKFSALNVLISSIFKPKTYDISTSQHGSPRAVVPVGVFEKVMPLDILPTPLIRSLLVKDTDASQELGCLELVEEDLSLLSFVDPGKHDFGPLLRSTLTQIEKEG</sequence>
<dbReference type="Pfam" id="PF24836">
    <property type="entry name" value="NQRA_2nd"/>
    <property type="match status" value="1"/>
</dbReference>
<dbReference type="InterPro" id="IPR022615">
    <property type="entry name" value="NqrA_C_domain"/>
</dbReference>
<evidence type="ECO:0000256" key="4">
    <source>
        <dbReference type="ARBA" id="ARBA00023053"/>
    </source>
</evidence>
<keyword evidence="4 8" id="KW-0915">Sodium</keyword>
<dbReference type="NCBIfam" id="TIGR01936">
    <property type="entry name" value="nqrA"/>
    <property type="match status" value="1"/>
</dbReference>
<reference evidence="12" key="2">
    <citation type="submission" date="2020-09" db="EMBL/GenBank/DDBJ databases">
        <authorList>
            <person name="Sun Q."/>
            <person name="Kim S."/>
        </authorList>
    </citation>
    <scope>NUCLEOTIDE SEQUENCE</scope>
    <source>
        <strain evidence="12">KCTC 12711</strain>
    </source>
</reference>
<evidence type="ECO:0000256" key="2">
    <source>
        <dbReference type="ARBA" id="ARBA00022967"/>
    </source>
</evidence>
<dbReference type="Proteomes" id="UP000614811">
    <property type="component" value="Unassembled WGS sequence"/>
</dbReference>
<reference evidence="12" key="1">
    <citation type="journal article" date="2014" name="Int. J. Syst. Evol. Microbiol.">
        <title>Complete genome sequence of Corynebacterium casei LMG S-19264T (=DSM 44701T), isolated from a smear-ripened cheese.</title>
        <authorList>
            <consortium name="US DOE Joint Genome Institute (JGI-PGF)"/>
            <person name="Walter F."/>
            <person name="Albersmeier A."/>
            <person name="Kalinowski J."/>
            <person name="Ruckert C."/>
        </authorList>
    </citation>
    <scope>NUCLEOTIDE SEQUENCE</scope>
    <source>
        <strain evidence="12">KCTC 12711</strain>
    </source>
</reference>
<keyword evidence="3 8" id="KW-0520">NAD</keyword>
<name>A0A918RK37_9GAMM</name>
<evidence type="ECO:0000256" key="6">
    <source>
        <dbReference type="ARBA" id="ARBA00023075"/>
    </source>
</evidence>
<keyword evidence="5 8" id="KW-0406">Ion transport</keyword>
<protein>
    <recommendedName>
        <fullName evidence="8">Na(+)-translocating NADH-quinone reductase subunit A</fullName>
        <shortName evidence="8">Na(+)-NQR subunit A</shortName>
        <shortName evidence="8">Na(+)-translocating NQR subunit A</shortName>
        <ecNumber evidence="8">7.2.1.1</ecNumber>
    </recommendedName>
    <alternativeName>
        <fullName evidence="8">NQR complex subunit A</fullName>
    </alternativeName>
    <alternativeName>
        <fullName evidence="8">NQR-1 subunit A</fullName>
    </alternativeName>
</protein>
<comment type="subunit">
    <text evidence="8">Composed of six subunits; NqrA, NqrB, NqrC, NqrD, NqrE and NqrF.</text>
</comment>
<evidence type="ECO:0000256" key="7">
    <source>
        <dbReference type="ARBA" id="ARBA00023201"/>
    </source>
</evidence>
<evidence type="ECO:0000256" key="1">
    <source>
        <dbReference type="ARBA" id="ARBA00022448"/>
    </source>
</evidence>
<dbReference type="GO" id="GO:0016655">
    <property type="term" value="F:oxidoreductase activity, acting on NAD(P)H, quinone or similar compound as acceptor"/>
    <property type="evidence" value="ECO:0007669"/>
    <property type="project" value="UniProtKB-UniRule"/>
</dbReference>
<gene>
    <name evidence="8 12" type="primary">nqrA</name>
    <name evidence="12" type="ORF">GCM10008090_08990</name>
</gene>
<dbReference type="AlphaFoldDB" id="A0A918RK37"/>
<dbReference type="InterPro" id="IPR008703">
    <property type="entry name" value="NqrA"/>
</dbReference>
<accession>A0A918RK37</accession>
<feature type="domain" description="Na(+)-translocating NADH-quinone reductase subunit A C-terminal" evidence="10">
    <location>
        <begin position="260"/>
        <end position="308"/>
    </location>
</feature>
<evidence type="ECO:0000256" key="3">
    <source>
        <dbReference type="ARBA" id="ARBA00023027"/>
    </source>
</evidence>
<organism evidence="12 13">
    <name type="scientific">Arenicella chitinivorans</name>
    <dbReference type="NCBI Taxonomy" id="1329800"/>
    <lineage>
        <taxon>Bacteria</taxon>
        <taxon>Pseudomonadati</taxon>
        <taxon>Pseudomonadota</taxon>
        <taxon>Gammaproteobacteria</taxon>
        <taxon>Arenicellales</taxon>
        <taxon>Arenicellaceae</taxon>
        <taxon>Arenicella</taxon>
    </lineage>
</organism>